<feature type="compositionally biased region" description="Polar residues" evidence="1">
    <location>
        <begin position="382"/>
        <end position="395"/>
    </location>
</feature>
<sequence length="497" mass="52842">MPNGTFPLTKDAGMAGSGSSEYKKGVVYVSGPLPHPDDTTGPTQPIGLLIDLHEACPNSTDSQGISQRIQSPVILLINATTPSLSSCSLSQKLSSIRLFGAKAIALIFAVDDPFQVEPKPETLASALSTTFGPSVLPALSVDPAVTRSLVDAFESAPFASYDTTWEQNWVSRQPFRSVQLSISAATGPPIEEGFRWWVVVAVVAAVVVLGNLAVAIWCWGRRRTKPVHGSTHSSPHGSMGGGDLAWVEMQYGPLRRNPGVSNISTTASIAPLNHHNRYSVNAGGWESGGEGGQGPDAYEQRYYPGHLGIPHRGPNGQPDFYRPPMHIPSRTGSTYESYDNGRGSRNESRNESRNGSRHGSRNGSRHDSIVIVPAAPPPVMPSNISITGRNPNTSHHSGRAVSPEPLPLPTLEHKPPSREMTSSPEQEAEDAGDGGWKLVNGVWSLSGGTPEQFGPPPVAMADSLDERGGMLVDGSGRVVAPSPIVGSDPWGHNQPVW</sequence>
<evidence type="ECO:0000256" key="2">
    <source>
        <dbReference type="SAM" id="Phobius"/>
    </source>
</evidence>
<protein>
    <submittedName>
        <fullName evidence="3">Uncharacterized protein</fullName>
    </submittedName>
</protein>
<organism evidence="3 4">
    <name type="scientific">Rhizophlyctis rosea</name>
    <dbReference type="NCBI Taxonomy" id="64517"/>
    <lineage>
        <taxon>Eukaryota</taxon>
        <taxon>Fungi</taxon>
        <taxon>Fungi incertae sedis</taxon>
        <taxon>Chytridiomycota</taxon>
        <taxon>Chytridiomycota incertae sedis</taxon>
        <taxon>Chytridiomycetes</taxon>
        <taxon>Rhizophlyctidales</taxon>
        <taxon>Rhizophlyctidaceae</taxon>
        <taxon>Rhizophlyctis</taxon>
    </lineage>
</organism>
<dbReference type="AlphaFoldDB" id="A0AAD5SA61"/>
<name>A0AAD5SA61_9FUNG</name>
<comment type="caution">
    <text evidence="3">The sequence shown here is derived from an EMBL/GenBank/DDBJ whole genome shotgun (WGS) entry which is preliminary data.</text>
</comment>
<keyword evidence="2" id="KW-0812">Transmembrane</keyword>
<proteinExistence type="predicted"/>
<evidence type="ECO:0000313" key="3">
    <source>
        <dbReference type="EMBL" id="KAJ3050507.1"/>
    </source>
</evidence>
<feature type="transmembrane region" description="Helical" evidence="2">
    <location>
        <begin position="196"/>
        <end position="219"/>
    </location>
</feature>
<keyword evidence="4" id="KW-1185">Reference proteome</keyword>
<evidence type="ECO:0000313" key="4">
    <source>
        <dbReference type="Proteomes" id="UP001212841"/>
    </source>
</evidence>
<dbReference type="Proteomes" id="UP001212841">
    <property type="component" value="Unassembled WGS sequence"/>
</dbReference>
<keyword evidence="2" id="KW-1133">Transmembrane helix</keyword>
<gene>
    <name evidence="3" type="ORF">HK097_008545</name>
</gene>
<keyword evidence="2" id="KW-0472">Membrane</keyword>
<feature type="compositionally biased region" description="Gly residues" evidence="1">
    <location>
        <begin position="285"/>
        <end position="294"/>
    </location>
</feature>
<reference evidence="3" key="1">
    <citation type="submission" date="2020-05" db="EMBL/GenBank/DDBJ databases">
        <title>Phylogenomic resolution of chytrid fungi.</title>
        <authorList>
            <person name="Stajich J.E."/>
            <person name="Amses K."/>
            <person name="Simmons R."/>
            <person name="Seto K."/>
            <person name="Myers J."/>
            <person name="Bonds A."/>
            <person name="Quandt C.A."/>
            <person name="Barry K."/>
            <person name="Liu P."/>
            <person name="Grigoriev I."/>
            <person name="Longcore J.E."/>
            <person name="James T.Y."/>
        </authorList>
    </citation>
    <scope>NUCLEOTIDE SEQUENCE</scope>
    <source>
        <strain evidence="3">JEL0318</strain>
    </source>
</reference>
<feature type="region of interest" description="Disordered" evidence="1">
    <location>
        <begin position="283"/>
        <end position="433"/>
    </location>
</feature>
<feature type="compositionally biased region" description="Basic and acidic residues" evidence="1">
    <location>
        <begin position="342"/>
        <end position="354"/>
    </location>
</feature>
<dbReference type="EMBL" id="JADGJD010000505">
    <property type="protein sequence ID" value="KAJ3050507.1"/>
    <property type="molecule type" value="Genomic_DNA"/>
</dbReference>
<accession>A0AAD5SA61</accession>
<evidence type="ECO:0000256" key="1">
    <source>
        <dbReference type="SAM" id="MobiDB-lite"/>
    </source>
</evidence>